<keyword evidence="2" id="KW-1185">Reference proteome</keyword>
<proteinExistence type="predicted"/>
<evidence type="ECO:0000313" key="1">
    <source>
        <dbReference type="EMBL" id="KAJ1109557.1"/>
    </source>
</evidence>
<dbReference type="EMBL" id="JANPWB010000013">
    <property type="protein sequence ID" value="KAJ1109557.1"/>
    <property type="molecule type" value="Genomic_DNA"/>
</dbReference>
<reference evidence="1" key="1">
    <citation type="journal article" date="2022" name="bioRxiv">
        <title>Sequencing and chromosome-scale assembly of the giantPleurodeles waltlgenome.</title>
        <authorList>
            <person name="Brown T."/>
            <person name="Elewa A."/>
            <person name="Iarovenko S."/>
            <person name="Subramanian E."/>
            <person name="Araus A.J."/>
            <person name="Petzold A."/>
            <person name="Susuki M."/>
            <person name="Suzuki K.-i.T."/>
            <person name="Hayashi T."/>
            <person name="Toyoda A."/>
            <person name="Oliveira C."/>
            <person name="Osipova E."/>
            <person name="Leigh N.D."/>
            <person name="Simon A."/>
            <person name="Yun M.H."/>
        </authorList>
    </citation>
    <scope>NUCLEOTIDE SEQUENCE</scope>
    <source>
        <strain evidence="1">20211129_DDA</strain>
        <tissue evidence="1">Liver</tissue>
    </source>
</reference>
<gene>
    <name evidence="1" type="ORF">NDU88_006917</name>
</gene>
<sequence>MNLNPTPDVCLLGYGDDLPRGRVEIRFLNLALVMYRRQIAKSWKAQFRPPPRVRWRQDVTTWARADLQVLKSEEGKGLRRYPIAQEWEMAVTSWSNIVRATDANTDATAGGELGK</sequence>
<dbReference type="Proteomes" id="UP001066276">
    <property type="component" value="Chromosome 9"/>
</dbReference>
<dbReference type="AlphaFoldDB" id="A0AAV7N0T0"/>
<comment type="caution">
    <text evidence="1">The sequence shown here is derived from an EMBL/GenBank/DDBJ whole genome shotgun (WGS) entry which is preliminary data.</text>
</comment>
<evidence type="ECO:0000313" key="2">
    <source>
        <dbReference type="Proteomes" id="UP001066276"/>
    </source>
</evidence>
<accession>A0AAV7N0T0</accession>
<protein>
    <submittedName>
        <fullName evidence="1">Uncharacterized protein</fullName>
    </submittedName>
</protein>
<organism evidence="1 2">
    <name type="scientific">Pleurodeles waltl</name>
    <name type="common">Iberian ribbed newt</name>
    <dbReference type="NCBI Taxonomy" id="8319"/>
    <lineage>
        <taxon>Eukaryota</taxon>
        <taxon>Metazoa</taxon>
        <taxon>Chordata</taxon>
        <taxon>Craniata</taxon>
        <taxon>Vertebrata</taxon>
        <taxon>Euteleostomi</taxon>
        <taxon>Amphibia</taxon>
        <taxon>Batrachia</taxon>
        <taxon>Caudata</taxon>
        <taxon>Salamandroidea</taxon>
        <taxon>Salamandridae</taxon>
        <taxon>Pleurodelinae</taxon>
        <taxon>Pleurodeles</taxon>
    </lineage>
</organism>
<name>A0AAV7N0T0_PLEWA</name>